<name>D1ANA9_SEBTE</name>
<dbReference type="Pfam" id="PF09669">
    <property type="entry name" value="Phage_pRha"/>
    <property type="match status" value="1"/>
</dbReference>
<proteinExistence type="predicted"/>
<gene>
    <name evidence="1" type="ordered locus">Sterm_2869</name>
</gene>
<protein>
    <recommendedName>
        <fullName evidence="3">Phage regulatory protein, Rha family</fullName>
    </recommendedName>
</protein>
<dbReference type="KEGG" id="str:Sterm_2869"/>
<dbReference type="STRING" id="526218.Sterm_2869"/>
<reference evidence="2" key="1">
    <citation type="submission" date="2009-09" db="EMBL/GenBank/DDBJ databases">
        <title>The complete chromosome of Sebaldella termitidis ATCC 33386.</title>
        <authorList>
            <consortium name="US DOE Joint Genome Institute (JGI-PGF)"/>
            <person name="Lucas S."/>
            <person name="Copeland A."/>
            <person name="Lapidus A."/>
            <person name="Glavina del Rio T."/>
            <person name="Dalin E."/>
            <person name="Tice H."/>
            <person name="Bruce D."/>
            <person name="Goodwin L."/>
            <person name="Pitluck S."/>
            <person name="Kyrpides N."/>
            <person name="Mavromatis K."/>
            <person name="Ivanova N."/>
            <person name="Mikhailova N."/>
            <person name="Sims D."/>
            <person name="Meincke L."/>
            <person name="Brettin T."/>
            <person name="Detter J.C."/>
            <person name="Han C."/>
            <person name="Larimer F."/>
            <person name="Land M."/>
            <person name="Hauser L."/>
            <person name="Markowitz V."/>
            <person name="Cheng J.F."/>
            <person name="Hugenholtz P."/>
            <person name="Woyke T."/>
            <person name="Wu D."/>
            <person name="Eisen J.A."/>
        </authorList>
    </citation>
    <scope>NUCLEOTIDE SEQUENCE [LARGE SCALE GENOMIC DNA]</scope>
    <source>
        <strain evidence="2">ATCC 33386 / NCTC 11300</strain>
    </source>
</reference>
<dbReference type="EMBL" id="CP001739">
    <property type="protein sequence ID" value="ACZ09713.1"/>
    <property type="molecule type" value="Genomic_DNA"/>
</dbReference>
<dbReference type="AlphaFoldDB" id="D1ANA9"/>
<dbReference type="eggNOG" id="COG3646">
    <property type="taxonomic scope" value="Bacteria"/>
</dbReference>
<accession>D1ANA9</accession>
<evidence type="ECO:0000313" key="2">
    <source>
        <dbReference type="Proteomes" id="UP000000845"/>
    </source>
</evidence>
<reference evidence="1 2" key="2">
    <citation type="journal article" date="2010" name="Stand. Genomic Sci.">
        <title>Complete genome sequence of Sebaldella termitidis type strain (NCTC 11300).</title>
        <authorList>
            <person name="Harmon-Smith M."/>
            <person name="Celia L."/>
            <person name="Chertkov O."/>
            <person name="Lapidus A."/>
            <person name="Copeland A."/>
            <person name="Glavina Del Rio T."/>
            <person name="Nolan M."/>
            <person name="Lucas S."/>
            <person name="Tice H."/>
            <person name="Cheng J.F."/>
            <person name="Han C."/>
            <person name="Detter J.C."/>
            <person name="Bruce D."/>
            <person name="Goodwin L."/>
            <person name="Pitluck S."/>
            <person name="Pati A."/>
            <person name="Liolios K."/>
            <person name="Ivanova N."/>
            <person name="Mavromatis K."/>
            <person name="Mikhailova N."/>
            <person name="Chen A."/>
            <person name="Palaniappan K."/>
            <person name="Land M."/>
            <person name="Hauser L."/>
            <person name="Chang Y.J."/>
            <person name="Jeffries C.D."/>
            <person name="Brettin T."/>
            <person name="Goker M."/>
            <person name="Beck B."/>
            <person name="Bristow J."/>
            <person name="Eisen J.A."/>
            <person name="Markowitz V."/>
            <person name="Hugenholtz P."/>
            <person name="Kyrpides N.C."/>
            <person name="Klenk H.P."/>
            <person name="Chen F."/>
        </authorList>
    </citation>
    <scope>NUCLEOTIDE SEQUENCE [LARGE SCALE GENOMIC DNA]</scope>
    <source>
        <strain evidence="2">ATCC 33386 / NCTC 11300</strain>
    </source>
</reference>
<dbReference type="InterPro" id="IPR014054">
    <property type="entry name" value="Phage_regulatory_Rha"/>
</dbReference>
<keyword evidence="2" id="KW-1185">Reference proteome</keyword>
<organism evidence="1 2">
    <name type="scientific">Sebaldella termitidis (strain ATCC 33386 / NCTC 11300)</name>
    <dbReference type="NCBI Taxonomy" id="526218"/>
    <lineage>
        <taxon>Bacteria</taxon>
        <taxon>Fusobacteriati</taxon>
        <taxon>Fusobacteriota</taxon>
        <taxon>Fusobacteriia</taxon>
        <taxon>Fusobacteriales</taxon>
        <taxon>Leptotrichiaceae</taxon>
        <taxon>Sebaldella</taxon>
    </lineage>
</organism>
<dbReference type="RefSeq" id="WP_012862307.1">
    <property type="nucleotide sequence ID" value="NC_013517.1"/>
</dbReference>
<evidence type="ECO:0008006" key="3">
    <source>
        <dbReference type="Google" id="ProtNLM"/>
    </source>
</evidence>
<dbReference type="HOGENOM" id="CLU_046670_9_0_0"/>
<evidence type="ECO:0000313" key="1">
    <source>
        <dbReference type="EMBL" id="ACZ09713.1"/>
    </source>
</evidence>
<sequence>MNELVLIKHNEPVTTSIIIAKETKNQHKGIVQLIRKYTTEFSKFGLLHFKCTGQKGKKGYKTWYELNEPQATLLMSFLDNNEVVVEFKVKLVKGFYTMKQFILNQQNNQWLDTRNNGKQIRHEFTDILSLFIDYAYSQGSKSADKYFMIYTKLVNNTLELEPKQRDMIGIATLNAISLLENTMGNIVITEMEKGTYYKDIYKMCRDNCVEFMKGLFIQKPALPKAI</sequence>
<dbReference type="Proteomes" id="UP000000845">
    <property type="component" value="Chromosome"/>
</dbReference>